<evidence type="ECO:0000256" key="5">
    <source>
        <dbReference type="ARBA" id="ARBA00022563"/>
    </source>
</evidence>
<dbReference type="EMBL" id="PJNE01000001">
    <property type="protein sequence ID" value="PKW28127.1"/>
    <property type="molecule type" value="Genomic_DNA"/>
</dbReference>
<comment type="similarity">
    <text evidence="2 9 10">Belongs to the dihydrofolate reductase family.</text>
</comment>
<dbReference type="GO" id="GO:0046654">
    <property type="term" value="P:tetrahydrofolate biosynthetic process"/>
    <property type="evidence" value="ECO:0007669"/>
    <property type="project" value="UniProtKB-UniPathway"/>
</dbReference>
<dbReference type="PIRSF" id="PIRSF000194">
    <property type="entry name" value="DHFR"/>
    <property type="match status" value="1"/>
</dbReference>
<evidence type="ECO:0000256" key="3">
    <source>
        <dbReference type="ARBA" id="ARBA00012856"/>
    </source>
</evidence>
<dbReference type="Proteomes" id="UP000233781">
    <property type="component" value="Unassembled WGS sequence"/>
</dbReference>
<evidence type="ECO:0000259" key="11">
    <source>
        <dbReference type="PROSITE" id="PS51330"/>
    </source>
</evidence>
<evidence type="ECO:0000256" key="10">
    <source>
        <dbReference type="RuleBase" id="RU004474"/>
    </source>
</evidence>
<organism evidence="12 13">
    <name type="scientific">Phycicoccus duodecadis</name>
    <dbReference type="NCBI Taxonomy" id="173053"/>
    <lineage>
        <taxon>Bacteria</taxon>
        <taxon>Bacillati</taxon>
        <taxon>Actinomycetota</taxon>
        <taxon>Actinomycetes</taxon>
        <taxon>Micrococcales</taxon>
        <taxon>Intrasporangiaceae</taxon>
        <taxon>Phycicoccus</taxon>
    </lineage>
</organism>
<dbReference type="GO" id="GO:0046452">
    <property type="term" value="P:dihydrofolate metabolic process"/>
    <property type="evidence" value="ECO:0007669"/>
    <property type="project" value="TreeGrafter"/>
</dbReference>
<dbReference type="SUPFAM" id="SSF53597">
    <property type="entry name" value="Dihydrofolate reductase-like"/>
    <property type="match status" value="1"/>
</dbReference>
<keyword evidence="5 9" id="KW-0554">One-carbon metabolism</keyword>
<dbReference type="GO" id="GO:0005829">
    <property type="term" value="C:cytosol"/>
    <property type="evidence" value="ECO:0007669"/>
    <property type="project" value="TreeGrafter"/>
</dbReference>
<dbReference type="InterPro" id="IPR024072">
    <property type="entry name" value="DHFR-like_dom_sf"/>
</dbReference>
<dbReference type="RefSeq" id="WP_101396593.1">
    <property type="nucleotide sequence ID" value="NZ_PJNE01000001.1"/>
</dbReference>
<comment type="catalytic activity">
    <reaction evidence="9">
        <text>(6S)-5,6,7,8-tetrahydrofolate + NADP(+) = 7,8-dihydrofolate + NADPH + H(+)</text>
        <dbReference type="Rhea" id="RHEA:15009"/>
        <dbReference type="ChEBI" id="CHEBI:15378"/>
        <dbReference type="ChEBI" id="CHEBI:57451"/>
        <dbReference type="ChEBI" id="CHEBI:57453"/>
        <dbReference type="ChEBI" id="CHEBI:57783"/>
        <dbReference type="ChEBI" id="CHEBI:58349"/>
        <dbReference type="EC" id="1.5.1.3"/>
    </reaction>
</comment>
<proteinExistence type="inferred from homology"/>
<dbReference type="PANTHER" id="PTHR48069">
    <property type="entry name" value="DIHYDROFOLATE REDUCTASE"/>
    <property type="match status" value="1"/>
</dbReference>
<evidence type="ECO:0000256" key="4">
    <source>
        <dbReference type="ARBA" id="ARBA00018886"/>
    </source>
</evidence>
<evidence type="ECO:0000313" key="13">
    <source>
        <dbReference type="Proteomes" id="UP000233781"/>
    </source>
</evidence>
<comment type="caution">
    <text evidence="12">The sequence shown here is derived from an EMBL/GenBank/DDBJ whole genome shotgun (WGS) entry which is preliminary data.</text>
</comment>
<dbReference type="Gene3D" id="3.40.430.10">
    <property type="entry name" value="Dihydrofolate Reductase, subunit A"/>
    <property type="match status" value="1"/>
</dbReference>
<dbReference type="GO" id="GO:0006730">
    <property type="term" value="P:one-carbon metabolic process"/>
    <property type="evidence" value="ECO:0007669"/>
    <property type="project" value="UniProtKB-KW"/>
</dbReference>
<evidence type="ECO:0000313" key="12">
    <source>
        <dbReference type="EMBL" id="PKW28127.1"/>
    </source>
</evidence>
<dbReference type="AlphaFoldDB" id="A0A2N3YMP0"/>
<sequence length="155" mass="17012">MTRVSLIAAVGRNGVIGADGAMPWHLPEDFAYFKRTTMGHPLVMGRRTFDAIGRVLPGRRSIVITRQPHWAHPGVETAHSLAEALALAGPTDEVFVVGGGQVYAEAMPFAHRLLVTEVDQEPSGDVQFPPIDPGQWHESGRDPRDGFAFVTYDRR</sequence>
<evidence type="ECO:0000256" key="2">
    <source>
        <dbReference type="ARBA" id="ARBA00009539"/>
    </source>
</evidence>
<dbReference type="CDD" id="cd00209">
    <property type="entry name" value="DHFR"/>
    <property type="match status" value="1"/>
</dbReference>
<dbReference type="FunFam" id="3.40.430.10:FF:000001">
    <property type="entry name" value="Dihydrofolate reductase"/>
    <property type="match status" value="1"/>
</dbReference>
<evidence type="ECO:0000256" key="7">
    <source>
        <dbReference type="ARBA" id="ARBA00023002"/>
    </source>
</evidence>
<dbReference type="GO" id="GO:0004146">
    <property type="term" value="F:dihydrofolate reductase activity"/>
    <property type="evidence" value="ECO:0007669"/>
    <property type="project" value="UniProtKB-EC"/>
</dbReference>
<comment type="function">
    <text evidence="8 9">Key enzyme in folate metabolism. Catalyzes an essential reaction for de novo glycine and purine synthesis, and for DNA precursor synthesis.</text>
</comment>
<keyword evidence="7 9" id="KW-0560">Oxidoreductase</keyword>
<keyword evidence="13" id="KW-1185">Reference proteome</keyword>
<dbReference type="UniPathway" id="UPA00077">
    <property type="reaction ID" value="UER00158"/>
</dbReference>
<dbReference type="Pfam" id="PF00186">
    <property type="entry name" value="DHFR_1"/>
    <property type="match status" value="1"/>
</dbReference>
<comment type="pathway">
    <text evidence="1 9">Cofactor biosynthesis; tetrahydrofolate biosynthesis; 5,6,7,8-tetrahydrofolate from 7,8-dihydrofolate: step 1/1.</text>
</comment>
<gene>
    <name evidence="12" type="ORF">ATL31_2983</name>
</gene>
<evidence type="ECO:0000256" key="8">
    <source>
        <dbReference type="ARBA" id="ARBA00025067"/>
    </source>
</evidence>
<dbReference type="InterPro" id="IPR001796">
    <property type="entry name" value="DHFR_dom"/>
</dbReference>
<dbReference type="PRINTS" id="PR00070">
    <property type="entry name" value="DHFR"/>
</dbReference>
<accession>A0A2N3YMP0</accession>
<dbReference type="GO" id="GO:0070401">
    <property type="term" value="F:NADP+ binding"/>
    <property type="evidence" value="ECO:0007669"/>
    <property type="project" value="UniProtKB-ARBA"/>
</dbReference>
<feature type="domain" description="DHFR" evidence="11">
    <location>
        <begin position="3"/>
        <end position="155"/>
    </location>
</feature>
<dbReference type="PANTHER" id="PTHR48069:SF3">
    <property type="entry name" value="DIHYDROFOLATE REDUCTASE"/>
    <property type="match status" value="1"/>
</dbReference>
<dbReference type="PROSITE" id="PS51330">
    <property type="entry name" value="DHFR_2"/>
    <property type="match status" value="1"/>
</dbReference>
<dbReference type="EC" id="1.5.1.3" evidence="3 9"/>
<protein>
    <recommendedName>
        <fullName evidence="4 9">Dihydrofolate reductase</fullName>
        <ecNumber evidence="3 9">1.5.1.3</ecNumber>
    </recommendedName>
</protein>
<dbReference type="OrthoDB" id="9804315at2"/>
<reference evidence="12 13" key="1">
    <citation type="submission" date="2017-12" db="EMBL/GenBank/DDBJ databases">
        <title>Sequencing the genomes of 1000 Actinobacteria strains.</title>
        <authorList>
            <person name="Klenk H.-P."/>
        </authorList>
    </citation>
    <scope>NUCLEOTIDE SEQUENCE [LARGE SCALE GENOMIC DNA]</scope>
    <source>
        <strain evidence="12 13">DSM 12806</strain>
    </source>
</reference>
<name>A0A2N3YMP0_9MICO</name>
<evidence type="ECO:0000256" key="1">
    <source>
        <dbReference type="ARBA" id="ARBA00004903"/>
    </source>
</evidence>
<dbReference type="InterPro" id="IPR012259">
    <property type="entry name" value="DHFR"/>
</dbReference>
<dbReference type="InterPro" id="IPR017925">
    <property type="entry name" value="DHFR_CS"/>
</dbReference>
<dbReference type="GO" id="GO:0046655">
    <property type="term" value="P:folic acid metabolic process"/>
    <property type="evidence" value="ECO:0007669"/>
    <property type="project" value="TreeGrafter"/>
</dbReference>
<keyword evidence="6 9" id="KW-0521">NADP</keyword>
<evidence type="ECO:0000256" key="6">
    <source>
        <dbReference type="ARBA" id="ARBA00022857"/>
    </source>
</evidence>
<dbReference type="PROSITE" id="PS00075">
    <property type="entry name" value="DHFR_1"/>
    <property type="match status" value="1"/>
</dbReference>
<evidence type="ECO:0000256" key="9">
    <source>
        <dbReference type="PIRNR" id="PIRNR000194"/>
    </source>
</evidence>